<feature type="compositionally biased region" description="Basic and acidic residues" evidence="2">
    <location>
        <begin position="185"/>
        <end position="224"/>
    </location>
</feature>
<feature type="compositionally biased region" description="Polar residues" evidence="2">
    <location>
        <begin position="1"/>
        <end position="48"/>
    </location>
</feature>
<evidence type="ECO:0000313" key="3">
    <source>
        <dbReference type="EMBL" id="WNZ22210.1"/>
    </source>
</evidence>
<name>A0AA96WC44_9CYAN</name>
<feature type="region of interest" description="Disordered" evidence="2">
    <location>
        <begin position="1"/>
        <end position="51"/>
    </location>
</feature>
<gene>
    <name evidence="3" type="ORF">HJG54_04580</name>
</gene>
<evidence type="ECO:0000256" key="1">
    <source>
        <dbReference type="SAM" id="Coils"/>
    </source>
</evidence>
<feature type="coiled-coil region" evidence="1">
    <location>
        <begin position="51"/>
        <end position="78"/>
    </location>
</feature>
<evidence type="ECO:0000256" key="2">
    <source>
        <dbReference type="SAM" id="MobiDB-lite"/>
    </source>
</evidence>
<dbReference type="InterPro" id="IPR021437">
    <property type="entry name" value="DUF3086"/>
</dbReference>
<sequence>MNPDESQTPESLNLSRPDGTESSAESGTPSSQPLREPLNLSSLGNPTRTEADDLARRVAELQQQEKALRQEIASLQTSYNAMLQKQITDAQMALGRVVKESVTELEQRRQTLQLAVEQLERRQERIKNEMRTTFAGASQDLAIRVQGFKDYLVGSLQDLATAAEQLQLVPAPEEARRPSVIKPEAVMEVRDARDSRPRESRESRESREPREAKEPREATRRDAADADVITTPKFAEQGFQEQAKRIRKLLDQYRSTPDYYGPPWQLRRTFEPVHAERVSNWFFTQGGRGAIRTMGSRLQNILIASAVISVLNELYGERLRPLILGNSPERLGEWRRGLQDCLGVSRADFGIDEGIVLFEAPEPMAQRADRLVKQKQLPLIILDETEEFISVSLLQFPLWLAYAPDPNAPGPMMY</sequence>
<organism evidence="3">
    <name type="scientific">Leptolyngbya sp. NK1-12</name>
    <dbReference type="NCBI Taxonomy" id="2547451"/>
    <lineage>
        <taxon>Bacteria</taxon>
        <taxon>Bacillati</taxon>
        <taxon>Cyanobacteriota</taxon>
        <taxon>Cyanophyceae</taxon>
        <taxon>Leptolyngbyales</taxon>
        <taxon>Leptolyngbyaceae</taxon>
        <taxon>Leptolyngbya group</taxon>
        <taxon>Leptolyngbya</taxon>
    </lineage>
</organism>
<accession>A0AA96WC44</accession>
<feature type="coiled-coil region" evidence="1">
    <location>
        <begin position="102"/>
        <end position="129"/>
    </location>
</feature>
<proteinExistence type="predicted"/>
<keyword evidence="1" id="KW-0175">Coiled coil</keyword>
<dbReference type="RefSeq" id="WP_316433618.1">
    <property type="nucleotide sequence ID" value="NZ_CP053586.1"/>
</dbReference>
<dbReference type="Pfam" id="PF11285">
    <property type="entry name" value="DUF3086"/>
    <property type="match status" value="1"/>
</dbReference>
<protein>
    <submittedName>
        <fullName evidence="3">DUF3086 domain-containing protein</fullName>
    </submittedName>
</protein>
<reference evidence="3" key="1">
    <citation type="submission" date="2020-05" db="EMBL/GenBank/DDBJ databases">
        <authorList>
            <person name="Zhu T."/>
            <person name="Keshari N."/>
            <person name="Lu X."/>
        </authorList>
    </citation>
    <scope>NUCLEOTIDE SEQUENCE</scope>
    <source>
        <strain evidence="3">NK1-12</strain>
    </source>
</reference>
<dbReference type="EMBL" id="CP053586">
    <property type="protein sequence ID" value="WNZ22210.1"/>
    <property type="molecule type" value="Genomic_DNA"/>
</dbReference>
<dbReference type="AlphaFoldDB" id="A0AA96WC44"/>
<feature type="region of interest" description="Disordered" evidence="2">
    <location>
        <begin position="171"/>
        <end position="226"/>
    </location>
</feature>